<sequence length="99" mass="11130">MAQAYLFVHFREKTTPDGEQVYFGISRDGFHWEAVNDGAPGAGQGYVPFVADSLASGKFVCSDASFSFPYGYKHGTILPITEEDYERIKNHDWSDHGYQ</sequence>
<dbReference type="GO" id="GO:0016787">
    <property type="term" value="F:hydrolase activity"/>
    <property type="evidence" value="ECO:0007669"/>
    <property type="project" value="UniProtKB-KW"/>
</dbReference>
<proteinExistence type="predicted"/>
<keyword evidence="1" id="KW-0378">Hydrolase</keyword>
<protein>
    <submittedName>
        <fullName evidence="1">Glycoside hydrolase family 43 protein</fullName>
    </submittedName>
</protein>
<dbReference type="Proteomes" id="UP000768180">
    <property type="component" value="Unassembled WGS sequence"/>
</dbReference>
<dbReference type="EMBL" id="JAAITQ010000010">
    <property type="protein sequence ID" value="NSE16244.1"/>
    <property type="molecule type" value="Genomic_DNA"/>
</dbReference>
<accession>A0ABX2GD29</accession>
<dbReference type="RefSeq" id="WP_202025548.1">
    <property type="nucleotide sequence ID" value="NZ_JAAITQ010000010.1"/>
</dbReference>
<comment type="caution">
    <text evidence="1">The sequence shown here is derived from an EMBL/GenBank/DDBJ whole genome shotgun (WGS) entry which is preliminary data.</text>
</comment>
<organism evidence="1 2">
    <name type="scientific">Fusicatenibacter saccharivorans</name>
    <dbReference type="NCBI Taxonomy" id="1150298"/>
    <lineage>
        <taxon>Bacteria</taxon>
        <taxon>Bacillati</taxon>
        <taxon>Bacillota</taxon>
        <taxon>Clostridia</taxon>
        <taxon>Lachnospirales</taxon>
        <taxon>Lachnospiraceae</taxon>
        <taxon>Fusicatenibacter</taxon>
    </lineage>
</organism>
<keyword evidence="2" id="KW-1185">Reference proteome</keyword>
<evidence type="ECO:0000313" key="1">
    <source>
        <dbReference type="EMBL" id="NSE16244.1"/>
    </source>
</evidence>
<gene>
    <name evidence="1" type="ORF">G5B05_07425</name>
</gene>
<name>A0ABX2GD29_9FIRM</name>
<reference evidence="1 2" key="1">
    <citation type="journal article" date="2020" name="Cell Host Microbe">
        <title>Functional and Genomic Variation between Human-Derived Isolates of Lachnospiraceae Reveals Inter- and Intra-Species Diversity.</title>
        <authorList>
            <person name="Sorbara M.T."/>
            <person name="Littmann E.R."/>
            <person name="Fontana E."/>
            <person name="Moody T.U."/>
            <person name="Kohout C.E."/>
            <person name="Gjonbalaj M."/>
            <person name="Eaton V."/>
            <person name="Seok R."/>
            <person name="Leiner I.M."/>
            <person name="Pamer E.G."/>
        </authorList>
    </citation>
    <scope>NUCLEOTIDE SEQUENCE [LARGE SCALE GENOMIC DNA]</scope>
    <source>
        <strain evidence="1 2">MSK.14.54</strain>
    </source>
</reference>
<evidence type="ECO:0000313" key="2">
    <source>
        <dbReference type="Proteomes" id="UP000768180"/>
    </source>
</evidence>